<dbReference type="CDD" id="cd07432">
    <property type="entry name" value="PHP_HisPPase"/>
    <property type="match status" value="1"/>
</dbReference>
<dbReference type="RefSeq" id="WP_379494815.1">
    <property type="nucleotide sequence ID" value="NZ_JBHSAO010000001.1"/>
</dbReference>
<dbReference type="InterPro" id="IPR016195">
    <property type="entry name" value="Pol/histidinol_Pase-like"/>
</dbReference>
<organism evidence="2 3">
    <name type="scientific">Oceanobacillus longus</name>
    <dbReference type="NCBI Taxonomy" id="930120"/>
    <lineage>
        <taxon>Bacteria</taxon>
        <taxon>Bacillati</taxon>
        <taxon>Bacillota</taxon>
        <taxon>Bacilli</taxon>
        <taxon>Bacillales</taxon>
        <taxon>Bacillaceae</taxon>
        <taxon>Oceanobacillus</taxon>
    </lineage>
</organism>
<evidence type="ECO:0000313" key="2">
    <source>
        <dbReference type="EMBL" id="MFC4022297.1"/>
    </source>
</evidence>
<evidence type="ECO:0000313" key="3">
    <source>
        <dbReference type="Proteomes" id="UP001595772"/>
    </source>
</evidence>
<dbReference type="InterPro" id="IPR052018">
    <property type="entry name" value="PHP_domain"/>
</dbReference>
<reference evidence="3" key="1">
    <citation type="journal article" date="2019" name="Int. J. Syst. Evol. Microbiol.">
        <title>The Global Catalogue of Microorganisms (GCM) 10K type strain sequencing project: providing services to taxonomists for standard genome sequencing and annotation.</title>
        <authorList>
            <consortium name="The Broad Institute Genomics Platform"/>
            <consortium name="The Broad Institute Genome Sequencing Center for Infectious Disease"/>
            <person name="Wu L."/>
            <person name="Ma J."/>
        </authorList>
    </citation>
    <scope>NUCLEOTIDE SEQUENCE [LARGE SCALE GENOMIC DNA]</scope>
    <source>
        <strain evidence="3">IBRC-M 10703</strain>
    </source>
</reference>
<dbReference type="InterPro" id="IPR004013">
    <property type="entry name" value="PHP_dom"/>
</dbReference>
<feature type="domain" description="Polymerase/histidinol phosphatase N-terminal" evidence="1">
    <location>
        <begin position="131"/>
        <end position="193"/>
    </location>
</feature>
<dbReference type="SUPFAM" id="SSF89550">
    <property type="entry name" value="PHP domain-like"/>
    <property type="match status" value="1"/>
</dbReference>
<proteinExistence type="predicted"/>
<dbReference type="PANTHER" id="PTHR42924:SF3">
    <property type="entry name" value="POLYMERASE_HISTIDINOL PHOSPHATASE N-TERMINAL DOMAIN-CONTAINING PROTEIN"/>
    <property type="match status" value="1"/>
</dbReference>
<dbReference type="SMART" id="SM00481">
    <property type="entry name" value="POLIIIAc"/>
    <property type="match status" value="1"/>
</dbReference>
<evidence type="ECO:0000259" key="1">
    <source>
        <dbReference type="SMART" id="SM00481"/>
    </source>
</evidence>
<dbReference type="EMBL" id="JBHSAO010000001">
    <property type="protein sequence ID" value="MFC4022297.1"/>
    <property type="molecule type" value="Genomic_DNA"/>
</dbReference>
<dbReference type="PANTHER" id="PTHR42924">
    <property type="entry name" value="EXONUCLEASE"/>
    <property type="match status" value="1"/>
</dbReference>
<dbReference type="Pfam" id="PF02811">
    <property type="entry name" value="PHP"/>
    <property type="match status" value="1"/>
</dbReference>
<dbReference type="InterPro" id="IPR003141">
    <property type="entry name" value="Pol/His_phosphatase_N"/>
</dbReference>
<dbReference type="Proteomes" id="UP001595772">
    <property type="component" value="Unassembled WGS sequence"/>
</dbReference>
<accession>A0ABV8GR55</accession>
<comment type="caution">
    <text evidence="2">The sequence shown here is derived from an EMBL/GenBank/DDBJ whole genome shotgun (WGS) entry which is preliminary data.</text>
</comment>
<keyword evidence="3" id="KW-1185">Reference proteome</keyword>
<name>A0ABV8GR55_9BACI</name>
<dbReference type="Gene3D" id="3.20.20.140">
    <property type="entry name" value="Metal-dependent hydrolases"/>
    <property type="match status" value="1"/>
</dbReference>
<gene>
    <name evidence="2" type="ORF">ACFOUV_00535</name>
</gene>
<dbReference type="NCBIfam" id="NF038032">
    <property type="entry name" value="CehA_McbA_metalo"/>
    <property type="match status" value="1"/>
</dbReference>
<protein>
    <submittedName>
        <fullName evidence="2">CehA/McbA family metallohydrolase</fullName>
    </submittedName>
</protein>
<sequence length="431" mass="48796">MVQTTTSEQIKKCCVITNGEQLQYIEVPFELTEDIINIHIKYAVKNKSKEECVVDLGIRDPYRVRGWSGGARSEIEIGSKVSTPGYLSGNLAKGTWAVILGAYKIPQGGSEVEVNIKLEKSTNNKETWLKGDLHMHSVHSDGSYTLQEIAAIALEKELDFIALTDHNTVSQNFTLPRYEDLIIIPGMELTTYKGHCNFFGINDPIKDFRAVNNEELHSKVEEARSSGAKVSINHPHDPGCPWEWTWNVNYNWVEVWNGPWRPGNEKTLDWWQEQLVNGNKITVIGGSDTHRPDPYVQHGMPTTWVKTADKSQCGIFAGIDKGHVFLSYSPEGPTMELTCGNKQMGDTVTDISQPVVVNLNRLHEGDLIKIISDRGIERTYTVPKAEKTFRKQLKISDQKFYRVEVWKYFQEVNQTLMAAMCNPLYISKEGM</sequence>